<reference evidence="1" key="2">
    <citation type="submission" date="2021-04" db="EMBL/GenBank/DDBJ databases">
        <authorList>
            <person name="Gilroy R."/>
        </authorList>
    </citation>
    <scope>NUCLEOTIDE SEQUENCE</scope>
    <source>
        <strain evidence="1">5933</strain>
    </source>
</reference>
<evidence type="ECO:0000313" key="1">
    <source>
        <dbReference type="EMBL" id="HJC72245.1"/>
    </source>
</evidence>
<dbReference type="EMBL" id="DWWA01000027">
    <property type="protein sequence ID" value="HJC72245.1"/>
    <property type="molecule type" value="Genomic_DNA"/>
</dbReference>
<proteinExistence type="predicted"/>
<accession>A0A9D2Q6C7</accession>
<gene>
    <name evidence="1" type="ORF">H9698_05570</name>
</gene>
<dbReference type="PROSITE" id="PS51257">
    <property type="entry name" value="PROKAR_LIPOPROTEIN"/>
    <property type="match status" value="1"/>
</dbReference>
<sequence>MWKLWKNSFLIILFLWMMVGCSTYSFDENAVSGSYGDQAAQSTTVREFAIMVNAEVTVDASTGKANVLMGNPEENTRLCKITLFLDDTGEMLYSTPILNPGERAAYAQLDEEAVKQMKEGEYQATAFIDILDEKTQETIGTIEAGVKLTLKNS</sequence>
<evidence type="ECO:0008006" key="3">
    <source>
        <dbReference type="Google" id="ProtNLM"/>
    </source>
</evidence>
<protein>
    <recommendedName>
        <fullName evidence="3">Lipoprotein</fullName>
    </recommendedName>
</protein>
<dbReference type="Proteomes" id="UP000823918">
    <property type="component" value="Unassembled WGS sequence"/>
</dbReference>
<comment type="caution">
    <text evidence="1">The sequence shown here is derived from an EMBL/GenBank/DDBJ whole genome shotgun (WGS) entry which is preliminary data.</text>
</comment>
<organism evidence="1 2">
    <name type="scientific">Candidatus Ruthenibacterium merdavium</name>
    <dbReference type="NCBI Taxonomy" id="2838752"/>
    <lineage>
        <taxon>Bacteria</taxon>
        <taxon>Bacillati</taxon>
        <taxon>Bacillota</taxon>
        <taxon>Clostridia</taxon>
        <taxon>Eubacteriales</taxon>
        <taxon>Oscillospiraceae</taxon>
        <taxon>Ruthenibacterium</taxon>
    </lineage>
</organism>
<dbReference type="AlphaFoldDB" id="A0A9D2Q6C7"/>
<name>A0A9D2Q6C7_9FIRM</name>
<reference evidence="1" key="1">
    <citation type="journal article" date="2021" name="PeerJ">
        <title>Extensive microbial diversity within the chicken gut microbiome revealed by metagenomics and culture.</title>
        <authorList>
            <person name="Gilroy R."/>
            <person name="Ravi A."/>
            <person name="Getino M."/>
            <person name="Pursley I."/>
            <person name="Horton D.L."/>
            <person name="Alikhan N.F."/>
            <person name="Baker D."/>
            <person name="Gharbi K."/>
            <person name="Hall N."/>
            <person name="Watson M."/>
            <person name="Adriaenssens E.M."/>
            <person name="Foster-Nyarko E."/>
            <person name="Jarju S."/>
            <person name="Secka A."/>
            <person name="Antonio M."/>
            <person name="Oren A."/>
            <person name="Chaudhuri R.R."/>
            <person name="La Ragione R."/>
            <person name="Hildebrand F."/>
            <person name="Pallen M.J."/>
        </authorList>
    </citation>
    <scope>NUCLEOTIDE SEQUENCE</scope>
    <source>
        <strain evidence="1">5933</strain>
    </source>
</reference>
<evidence type="ECO:0000313" key="2">
    <source>
        <dbReference type="Proteomes" id="UP000823918"/>
    </source>
</evidence>